<evidence type="ECO:0000256" key="12">
    <source>
        <dbReference type="ARBA" id="ARBA00022553"/>
    </source>
</evidence>
<keyword evidence="11" id="KW-0963">Cytoplasm</keyword>
<keyword evidence="19" id="KW-0378">Hydrolase</keyword>
<evidence type="ECO:0000313" key="32">
    <source>
        <dbReference type="EMBL" id="MEQ2226152.1"/>
    </source>
</evidence>
<evidence type="ECO:0000256" key="2">
    <source>
        <dbReference type="ARBA" id="ARBA00004120"/>
    </source>
</evidence>
<keyword evidence="16" id="KW-0493">Microtubule</keyword>
<dbReference type="Proteomes" id="UP001482620">
    <property type="component" value="Unassembled WGS sequence"/>
</dbReference>
<dbReference type="SMART" id="SM01052">
    <property type="entry name" value="CAP_GLY"/>
    <property type="match status" value="1"/>
</dbReference>
<accession>A0ABV0T1J1</accession>
<dbReference type="Gene3D" id="3.90.70.10">
    <property type="entry name" value="Cysteine proteinases"/>
    <property type="match status" value="1"/>
</dbReference>
<evidence type="ECO:0000256" key="13">
    <source>
        <dbReference type="ARBA" id="ARBA00022588"/>
    </source>
</evidence>
<dbReference type="PANTHER" id="PTHR11830">
    <property type="entry name" value="40S RIBOSOMAL PROTEIN S3A"/>
    <property type="match status" value="1"/>
</dbReference>
<feature type="domain" description="USP" evidence="30">
    <location>
        <begin position="167"/>
        <end position="487"/>
    </location>
</feature>
<reference evidence="32 33" key="1">
    <citation type="submission" date="2021-06" db="EMBL/GenBank/DDBJ databases">
        <authorList>
            <person name="Palmer J.M."/>
        </authorList>
    </citation>
    <scope>NUCLEOTIDE SEQUENCE [LARGE SCALE GENOMIC DNA]</scope>
    <source>
        <strain evidence="33">if_2019</strain>
        <tissue evidence="32">Muscle</tissue>
    </source>
</reference>
<dbReference type="PROSITE" id="PS00972">
    <property type="entry name" value="USP_1"/>
    <property type="match status" value="1"/>
</dbReference>
<evidence type="ECO:0000256" key="3">
    <source>
        <dbReference type="ARBA" id="ARBA00004186"/>
    </source>
</evidence>
<evidence type="ECO:0000256" key="21">
    <source>
        <dbReference type="ARBA" id="ARBA00022833"/>
    </source>
</evidence>
<feature type="domain" description="CAP-Gly" evidence="31">
    <location>
        <begin position="68"/>
        <end position="110"/>
    </location>
</feature>
<evidence type="ECO:0000259" key="30">
    <source>
        <dbReference type="PROSITE" id="PS50235"/>
    </source>
</evidence>
<keyword evidence="20" id="KW-0788">Thiol protease</keyword>
<dbReference type="EC" id="3.4.19.12" evidence="8"/>
<evidence type="ECO:0000256" key="25">
    <source>
        <dbReference type="ARBA" id="ARBA00023273"/>
    </source>
</evidence>
<keyword evidence="33" id="KW-1185">Reference proteome</keyword>
<evidence type="ECO:0000256" key="16">
    <source>
        <dbReference type="ARBA" id="ARBA00022701"/>
    </source>
</evidence>
<keyword evidence="21" id="KW-0862">Zinc</keyword>
<evidence type="ECO:0000256" key="17">
    <source>
        <dbReference type="ARBA" id="ARBA00022723"/>
    </source>
</evidence>
<keyword evidence="23" id="KW-0391">Immunity</keyword>
<keyword evidence="24" id="KW-0472">Membrane</keyword>
<evidence type="ECO:0000256" key="4">
    <source>
        <dbReference type="ARBA" id="ARBA00004300"/>
    </source>
</evidence>
<dbReference type="Gene3D" id="2.30.30.190">
    <property type="entry name" value="CAP Gly-rich-like domain"/>
    <property type="match status" value="1"/>
</dbReference>
<evidence type="ECO:0000256" key="29">
    <source>
        <dbReference type="ARBA" id="ARBA00046580"/>
    </source>
</evidence>
<dbReference type="Pfam" id="PF01302">
    <property type="entry name" value="CAP_GLY"/>
    <property type="match status" value="1"/>
</dbReference>
<keyword evidence="10" id="KW-1003">Cell membrane</keyword>
<evidence type="ECO:0000256" key="20">
    <source>
        <dbReference type="ARBA" id="ARBA00022807"/>
    </source>
</evidence>
<dbReference type="SUPFAM" id="SSF74924">
    <property type="entry name" value="Cap-Gly domain"/>
    <property type="match status" value="1"/>
</dbReference>
<comment type="subcellular location">
    <subcellularLocation>
        <location evidence="5">Cell membrane</location>
        <topology evidence="5">Peripheral membrane protein</topology>
        <orientation evidence="5">Cytoplasmic side</orientation>
    </subcellularLocation>
    <subcellularLocation>
        <location evidence="2">Cytoplasm</location>
        <location evidence="2">Cytoskeleton</location>
        <location evidence="2">Cilium basal body</location>
    </subcellularLocation>
    <subcellularLocation>
        <location evidence="4">Cytoplasm</location>
        <location evidence="4">Cytoskeleton</location>
        <location evidence="4">Microtubule organizing center</location>
        <location evidence="4">Centrosome</location>
    </subcellularLocation>
    <subcellularLocation>
        <location evidence="3">Cytoplasm</location>
        <location evidence="3">Cytoskeleton</location>
        <location evidence="3">Spindle</location>
    </subcellularLocation>
    <subcellularLocation>
        <location evidence="6">Cytoplasm</location>
        <location evidence="6">Perinuclear region</location>
    </subcellularLocation>
</comment>
<name>A0ABV0T1J1_9TELE</name>
<evidence type="ECO:0000256" key="9">
    <source>
        <dbReference type="ARBA" id="ARBA00018699"/>
    </source>
</evidence>
<dbReference type="InterPro" id="IPR001394">
    <property type="entry name" value="Peptidase_C19_UCH"/>
</dbReference>
<evidence type="ECO:0000256" key="27">
    <source>
        <dbReference type="ARBA" id="ARBA00031094"/>
    </source>
</evidence>
<proteinExistence type="inferred from homology"/>
<keyword evidence="13" id="KW-0399">Innate immunity</keyword>
<evidence type="ECO:0000256" key="19">
    <source>
        <dbReference type="ARBA" id="ARBA00022801"/>
    </source>
</evidence>
<dbReference type="SUPFAM" id="SSF54001">
    <property type="entry name" value="Cysteine proteinases"/>
    <property type="match status" value="1"/>
</dbReference>
<keyword evidence="17" id="KW-0479">Metal-binding</keyword>
<dbReference type="PROSITE" id="PS50245">
    <property type="entry name" value="CAP_GLY_2"/>
    <property type="match status" value="1"/>
</dbReference>
<keyword evidence="15" id="KW-0879">Wnt signaling pathway</keyword>
<evidence type="ECO:0000256" key="7">
    <source>
        <dbReference type="ARBA" id="ARBA00009085"/>
    </source>
</evidence>
<evidence type="ECO:0000256" key="14">
    <source>
        <dbReference type="ARBA" id="ARBA00022670"/>
    </source>
</evidence>
<organism evidence="32 33">
    <name type="scientific">Ilyodon furcidens</name>
    <name type="common">goldbreast splitfin</name>
    <dbReference type="NCBI Taxonomy" id="33524"/>
    <lineage>
        <taxon>Eukaryota</taxon>
        <taxon>Metazoa</taxon>
        <taxon>Chordata</taxon>
        <taxon>Craniata</taxon>
        <taxon>Vertebrata</taxon>
        <taxon>Euteleostomi</taxon>
        <taxon>Actinopterygii</taxon>
        <taxon>Neopterygii</taxon>
        <taxon>Teleostei</taxon>
        <taxon>Neoteleostei</taxon>
        <taxon>Acanthomorphata</taxon>
        <taxon>Ovalentaria</taxon>
        <taxon>Atherinomorphae</taxon>
        <taxon>Cyprinodontiformes</taxon>
        <taxon>Goodeidae</taxon>
        <taxon>Ilyodon</taxon>
    </lineage>
</organism>
<comment type="similarity">
    <text evidence="7">Belongs to the peptidase C19 family.</text>
</comment>
<keyword evidence="25" id="KW-0966">Cell projection</keyword>
<evidence type="ECO:0000256" key="10">
    <source>
        <dbReference type="ARBA" id="ARBA00022475"/>
    </source>
</evidence>
<dbReference type="PROSITE" id="PS50235">
    <property type="entry name" value="USP_3"/>
    <property type="match status" value="1"/>
</dbReference>
<keyword evidence="22" id="KW-0832">Ubl conjugation</keyword>
<comment type="catalytic activity">
    <reaction evidence="1">
        <text>Thiol-dependent hydrolysis of ester, thioester, amide, peptide and isopeptide bonds formed by the C-terminal Gly of ubiquitin (a 76-residue protein attached to proteins as an intracellular targeting signal).</text>
        <dbReference type="EC" id="3.4.19.12"/>
    </reaction>
</comment>
<dbReference type="InterPro" id="IPR028889">
    <property type="entry name" value="USP"/>
</dbReference>
<keyword evidence="18" id="KW-0833">Ubl conjugation pathway</keyword>
<evidence type="ECO:0000256" key="8">
    <source>
        <dbReference type="ARBA" id="ARBA00012759"/>
    </source>
</evidence>
<evidence type="ECO:0000256" key="26">
    <source>
        <dbReference type="ARBA" id="ARBA00030882"/>
    </source>
</evidence>
<dbReference type="InterPro" id="IPR018200">
    <property type="entry name" value="USP_CS"/>
</dbReference>
<evidence type="ECO:0000256" key="28">
    <source>
        <dbReference type="ARBA" id="ARBA00032487"/>
    </source>
</evidence>
<protein>
    <recommendedName>
        <fullName evidence="9">Ubiquitin carboxyl-terminal hydrolase CYLD</fullName>
        <ecNumber evidence="8">3.4.19.12</ecNumber>
    </recommendedName>
    <alternativeName>
        <fullName evidence="26">Deubiquitinating enzyme CYLD</fullName>
    </alternativeName>
    <alternativeName>
        <fullName evidence="27">Ubiquitin thioesterase CYLD</fullName>
    </alternativeName>
    <alternativeName>
        <fullName evidence="28">Ubiquitin-specific-processing protease CYLD</fullName>
    </alternativeName>
</protein>
<dbReference type="Pfam" id="PF00443">
    <property type="entry name" value="UCH"/>
    <property type="match status" value="1"/>
</dbReference>
<keyword evidence="14" id="KW-0645">Protease</keyword>
<evidence type="ECO:0000256" key="23">
    <source>
        <dbReference type="ARBA" id="ARBA00022859"/>
    </source>
</evidence>
<evidence type="ECO:0000256" key="22">
    <source>
        <dbReference type="ARBA" id="ARBA00022843"/>
    </source>
</evidence>
<evidence type="ECO:0000256" key="15">
    <source>
        <dbReference type="ARBA" id="ARBA00022687"/>
    </source>
</evidence>
<evidence type="ECO:0000259" key="31">
    <source>
        <dbReference type="PROSITE" id="PS50245"/>
    </source>
</evidence>
<evidence type="ECO:0000256" key="18">
    <source>
        <dbReference type="ARBA" id="ARBA00022786"/>
    </source>
</evidence>
<evidence type="ECO:0000256" key="6">
    <source>
        <dbReference type="ARBA" id="ARBA00004556"/>
    </source>
</evidence>
<keyword evidence="12" id="KW-0597">Phosphoprotein</keyword>
<comment type="caution">
    <text evidence="32">The sequence shown here is derived from an EMBL/GenBank/DDBJ whole genome shotgun (WGS) entry which is preliminary data.</text>
</comment>
<evidence type="ECO:0000256" key="11">
    <source>
        <dbReference type="ARBA" id="ARBA00022490"/>
    </source>
</evidence>
<comment type="subunit">
    <text evidence="29">Interacts (via CAP-Gly domain) with IKBKG/NEMO (via proline-rich C-terminal region). Interacts with TRAF2 and TRIP. Interacts with PLK1, DVL1, DVL3, MAVS, TBK1, IKKE and RIGI. Interacts (via CAP-Gly domain) with microtubules. Interacts with HDAC6 and BCL3. Interacts with MAP3K7. Identified in a complex with TRAF6 and SQSTM1. Interacts with OPTN and SQSTM1. Interacts with CEP350. Interacts with RNF31; the interaction is indirect and is mediated via SPATA2. Interacts with SPATA2 (via the PUB domain); the interaction is direct and recruits CYLD to the LUBAC complex, thereby regulating TNF-alpha-induced necroptosis.</text>
</comment>
<dbReference type="InterPro" id="IPR038765">
    <property type="entry name" value="Papain-like_cys_pep_sf"/>
</dbReference>
<evidence type="ECO:0000256" key="1">
    <source>
        <dbReference type="ARBA" id="ARBA00000707"/>
    </source>
</evidence>
<gene>
    <name evidence="32" type="ORF">ILYODFUR_024600</name>
</gene>
<evidence type="ECO:0000256" key="24">
    <source>
        <dbReference type="ARBA" id="ARBA00023136"/>
    </source>
</evidence>
<evidence type="ECO:0000313" key="33">
    <source>
        <dbReference type="Proteomes" id="UP001482620"/>
    </source>
</evidence>
<sequence length="525" mass="59355">MDENGKRGGELKLPLYKVTKGEIPSGSETMDIDSPPVEEHTDLSITLNSVVEVTLGKGNSYGIIHWIGRLPDREDVMVGLELEEDCGVSDGTFKGIRYFICPPRRALFVKLQSCRPDSRFQNISATNKKMLELDKKEEDADHSTCKVETVPPISTEQVDQLLIGRMKGIQGHCNSCYMDATLFGLFSCSSVLDSMLFKSTTPRDAPIQRILLHDIVNPLRSKGFVHGQHIMKFREQLQDHGYSRSFTTDEKDPEEFLLIVMHHILALEPLLKLSAAGKVQESYCYQIFLDQNHRLVLPTVQQLLEHSFHSAGLKLAEVPSCLILQMPRFGKKFKMFDKIIPSLELDITDLLSEGPQQCVMCGHLAVEECADCFQDSVFSTMGFKVFCKTCSAQVHSHPQRISHQPATLVIPKGYLHRSIPHSLTRERLELFAVLCIETSHYVSFVKHGPNSEDWIFFDSMADREGETDGFNIPEVQACPEVAMYLKMSPAELANQVPRDMKGVAKRLFCDAYMYLYQSTSMCLYR</sequence>
<evidence type="ECO:0000256" key="5">
    <source>
        <dbReference type="ARBA" id="ARBA00004413"/>
    </source>
</evidence>
<dbReference type="InterPro" id="IPR000938">
    <property type="entry name" value="CAP-Gly_domain"/>
</dbReference>
<dbReference type="EMBL" id="JAHRIQ010014514">
    <property type="protein sequence ID" value="MEQ2226152.1"/>
    <property type="molecule type" value="Genomic_DNA"/>
</dbReference>
<dbReference type="InterPro" id="IPR036859">
    <property type="entry name" value="CAP-Gly_dom_sf"/>
</dbReference>